<keyword evidence="3 7" id="KW-0223">Dioxygenase</keyword>
<dbReference type="SUPFAM" id="SSF51197">
    <property type="entry name" value="Clavaminate synthase-like"/>
    <property type="match status" value="1"/>
</dbReference>
<dbReference type="GO" id="GO:0006790">
    <property type="term" value="P:sulfur compound metabolic process"/>
    <property type="evidence" value="ECO:0007669"/>
    <property type="project" value="TreeGrafter"/>
</dbReference>
<proteinExistence type="inferred from homology"/>
<organism evidence="7 8">
    <name type="scientific">Xanthomonas pisi</name>
    <dbReference type="NCBI Taxonomy" id="56457"/>
    <lineage>
        <taxon>Bacteria</taxon>
        <taxon>Pseudomonadati</taxon>
        <taxon>Pseudomonadota</taxon>
        <taxon>Gammaproteobacteria</taxon>
        <taxon>Lysobacterales</taxon>
        <taxon>Lysobacteraceae</taxon>
        <taxon>Xanthomonas</taxon>
    </lineage>
</organism>
<comment type="caution">
    <text evidence="7">The sequence shown here is derived from an EMBL/GenBank/DDBJ whole genome shotgun (WGS) entry which is preliminary data.</text>
</comment>
<dbReference type="GO" id="GO:0005737">
    <property type="term" value="C:cytoplasm"/>
    <property type="evidence" value="ECO:0007669"/>
    <property type="project" value="TreeGrafter"/>
</dbReference>
<dbReference type="PANTHER" id="PTHR30468">
    <property type="entry name" value="ALPHA-KETOGLUTARATE-DEPENDENT SULFONATE DIOXYGENASE"/>
    <property type="match status" value="1"/>
</dbReference>
<keyword evidence="2" id="KW-0479">Metal-binding</keyword>
<reference evidence="8" key="1">
    <citation type="submission" date="2016-08" db="EMBL/GenBank/DDBJ databases">
        <authorList>
            <person name="Merda D."/>
            <person name="Briand M."/>
            <person name="Taghouti G."/>
            <person name="Carrere S."/>
            <person name="Gouzy J."/>
            <person name="Portier P."/>
            <person name="Jacques M.-A."/>
            <person name="Fischer-Le Saux M."/>
        </authorList>
    </citation>
    <scope>NUCLEOTIDE SEQUENCE [LARGE SCALE GENOMIC DNA]</scope>
    <source>
        <strain evidence="8">CFBP4643</strain>
    </source>
</reference>
<comment type="similarity">
    <text evidence="1">Belongs to the TfdA dioxygenase family.</text>
</comment>
<evidence type="ECO:0000256" key="1">
    <source>
        <dbReference type="ARBA" id="ARBA00005896"/>
    </source>
</evidence>
<dbReference type="Gene3D" id="3.60.130.10">
    <property type="entry name" value="Clavaminate synthase-like"/>
    <property type="match status" value="1"/>
</dbReference>
<dbReference type="AlphaFoldDB" id="A0A2S7D5R4"/>
<dbReference type="InterPro" id="IPR042098">
    <property type="entry name" value="TauD-like_sf"/>
</dbReference>
<evidence type="ECO:0000313" key="8">
    <source>
        <dbReference type="Proteomes" id="UP000238191"/>
    </source>
</evidence>
<name>A0A2S7D5R4_9XANT</name>
<protein>
    <submittedName>
        <fullName evidence="7">TauD/TfdA family dioxygenase</fullName>
    </submittedName>
</protein>
<dbReference type="OrthoDB" id="581608at2"/>
<evidence type="ECO:0000256" key="5">
    <source>
        <dbReference type="ARBA" id="ARBA00023004"/>
    </source>
</evidence>
<dbReference type="GO" id="GO:0000908">
    <property type="term" value="F:taurine dioxygenase activity"/>
    <property type="evidence" value="ECO:0007669"/>
    <property type="project" value="TreeGrafter"/>
</dbReference>
<keyword evidence="5" id="KW-0408">Iron</keyword>
<evidence type="ECO:0000256" key="3">
    <source>
        <dbReference type="ARBA" id="ARBA00022964"/>
    </source>
</evidence>
<keyword evidence="8" id="KW-1185">Reference proteome</keyword>
<feature type="domain" description="TauD/TfdA-like" evidence="6">
    <location>
        <begin position="12"/>
        <end position="275"/>
    </location>
</feature>
<evidence type="ECO:0000313" key="7">
    <source>
        <dbReference type="EMBL" id="PPU69168.1"/>
    </source>
</evidence>
<dbReference type="Proteomes" id="UP000238191">
    <property type="component" value="Unassembled WGS sequence"/>
</dbReference>
<dbReference type="PANTHER" id="PTHR30468:SF1">
    <property type="entry name" value="ALPHA-KETOGLUTARATE-DEPENDENT SULFONATE DIOXYGENASE"/>
    <property type="match status" value="1"/>
</dbReference>
<accession>A0A2S7D5R4</accession>
<dbReference type="InterPro" id="IPR003819">
    <property type="entry name" value="TauD/TfdA-like"/>
</dbReference>
<dbReference type="RefSeq" id="WP_052765029.1">
    <property type="nucleotide sequence ID" value="NZ_MDEI01000004.1"/>
</dbReference>
<dbReference type="GO" id="GO:0046872">
    <property type="term" value="F:metal ion binding"/>
    <property type="evidence" value="ECO:0007669"/>
    <property type="project" value="UniProtKB-KW"/>
</dbReference>
<dbReference type="InterPro" id="IPR051323">
    <property type="entry name" value="AtsK-like"/>
</dbReference>
<sequence length="282" mass="31739">MIRPVRNAGIFVKPLTHALGAEVSGVDLSRQLDPVDIAQLREALNQHLVLVFPGQDVSAEAHASFCGSFGTLREIRPVAHQVPNEPYVRYVSNIIDHARNPVHESGEMQFHADQSYLRSPCIMTTLFAMEIPAVGGNTLFVNCYDAYATLSEDLKRAVVGRKALNVFDLENIPTLRSSGLEPSKPQWWHPMVRTHAETGRKALFVNRMMTCAVQGMGDSEGGALLEKLFAHQEQERFMYEHVWSPGDFLMWDNRSTLHARREFHPGARRMLRRVTIHADEAG</sequence>
<evidence type="ECO:0000256" key="4">
    <source>
        <dbReference type="ARBA" id="ARBA00023002"/>
    </source>
</evidence>
<dbReference type="Pfam" id="PF02668">
    <property type="entry name" value="TauD"/>
    <property type="match status" value="1"/>
</dbReference>
<keyword evidence="4" id="KW-0560">Oxidoreductase</keyword>
<evidence type="ECO:0000259" key="6">
    <source>
        <dbReference type="Pfam" id="PF02668"/>
    </source>
</evidence>
<dbReference type="EMBL" id="MDEI01000004">
    <property type="protein sequence ID" value="PPU69168.1"/>
    <property type="molecule type" value="Genomic_DNA"/>
</dbReference>
<gene>
    <name evidence="7" type="ORF">XpiCFBP4643_06475</name>
</gene>
<evidence type="ECO:0000256" key="2">
    <source>
        <dbReference type="ARBA" id="ARBA00022723"/>
    </source>
</evidence>